<dbReference type="InterPro" id="IPR051906">
    <property type="entry name" value="TolC-like"/>
</dbReference>
<keyword evidence="6" id="KW-0472">Membrane</keyword>
<keyword evidence="7" id="KW-0998">Cell outer membrane</keyword>
<dbReference type="OrthoDB" id="976750at2"/>
<accession>A0A4R8DEX9</accession>
<sequence>MLRQIFILLFIATASAGASAQPLTLQECYTLAEANYPLTHQRGLIAKTESYTIDNLSKGIYPQLAVSGSATYQSDVTSVSIPGYNIPTVSKDQYQVHGEVSQTLTDFGITQRKKQISRTDAAVQEENLNAQLYALKDRVNQLFFGILLIDGQLEQNDLSVANIQTGIDKVQAAIANGTDFHSSLAKLQAELLTTDQHAIELRASRRAYTDMLGLFLDRTLDDSAQLVKPGTPDMNDSINRPEVRSYDLQIQSYKDQLQLTRANLFPSLSAFFQGGYGKPNPVNVLAPNWSLYYITGLRLSWNIGGLYTYRKDRLTSHNNEAMVEADRNTFLFNTQMTLHQQNADVRRYEALVNSDDEIIRLRQSVTKTSAAQLANGVLSANDYLLDVNAEAQARQDRVVHQIQMLISEYDHKTTSGN</sequence>
<dbReference type="GO" id="GO:1990281">
    <property type="term" value="C:efflux pump complex"/>
    <property type="evidence" value="ECO:0007669"/>
    <property type="project" value="TreeGrafter"/>
</dbReference>
<dbReference type="EMBL" id="SODV01000002">
    <property type="protein sequence ID" value="TDW96133.1"/>
    <property type="molecule type" value="Genomic_DNA"/>
</dbReference>
<proteinExistence type="inferred from homology"/>
<keyword evidence="10" id="KW-1185">Reference proteome</keyword>
<dbReference type="Proteomes" id="UP000294498">
    <property type="component" value="Unassembled WGS sequence"/>
</dbReference>
<organism evidence="9 10">
    <name type="scientific">Dinghuibacter silviterrae</name>
    <dbReference type="NCBI Taxonomy" id="1539049"/>
    <lineage>
        <taxon>Bacteria</taxon>
        <taxon>Pseudomonadati</taxon>
        <taxon>Bacteroidota</taxon>
        <taxon>Chitinophagia</taxon>
        <taxon>Chitinophagales</taxon>
        <taxon>Chitinophagaceae</taxon>
        <taxon>Dinghuibacter</taxon>
    </lineage>
</organism>
<evidence type="ECO:0000313" key="9">
    <source>
        <dbReference type="EMBL" id="TDW96133.1"/>
    </source>
</evidence>
<evidence type="ECO:0000256" key="8">
    <source>
        <dbReference type="SAM" id="SignalP"/>
    </source>
</evidence>
<feature type="chain" id="PRO_5020423881" evidence="8">
    <location>
        <begin position="21"/>
        <end position="417"/>
    </location>
</feature>
<gene>
    <name evidence="9" type="ORF">EDB95_3956</name>
</gene>
<evidence type="ECO:0000256" key="2">
    <source>
        <dbReference type="ARBA" id="ARBA00007613"/>
    </source>
</evidence>
<dbReference type="SUPFAM" id="SSF56954">
    <property type="entry name" value="Outer membrane efflux proteins (OEP)"/>
    <property type="match status" value="1"/>
</dbReference>
<dbReference type="PANTHER" id="PTHR30026:SF20">
    <property type="entry name" value="OUTER MEMBRANE PROTEIN TOLC"/>
    <property type="match status" value="1"/>
</dbReference>
<name>A0A4R8DEX9_9BACT</name>
<dbReference type="GO" id="GO:0009279">
    <property type="term" value="C:cell outer membrane"/>
    <property type="evidence" value="ECO:0007669"/>
    <property type="project" value="UniProtKB-SubCell"/>
</dbReference>
<dbReference type="AlphaFoldDB" id="A0A4R8DEX9"/>
<evidence type="ECO:0000256" key="5">
    <source>
        <dbReference type="ARBA" id="ARBA00022692"/>
    </source>
</evidence>
<evidence type="ECO:0000256" key="7">
    <source>
        <dbReference type="ARBA" id="ARBA00023237"/>
    </source>
</evidence>
<keyword evidence="3" id="KW-0813">Transport</keyword>
<dbReference type="RefSeq" id="WP_133996127.1">
    <property type="nucleotide sequence ID" value="NZ_SODV01000002.1"/>
</dbReference>
<dbReference type="Gene3D" id="1.20.1600.10">
    <property type="entry name" value="Outer membrane efflux proteins (OEP)"/>
    <property type="match status" value="1"/>
</dbReference>
<comment type="caution">
    <text evidence="9">The sequence shown here is derived from an EMBL/GenBank/DDBJ whole genome shotgun (WGS) entry which is preliminary data.</text>
</comment>
<dbReference type="GO" id="GO:0015288">
    <property type="term" value="F:porin activity"/>
    <property type="evidence" value="ECO:0007669"/>
    <property type="project" value="TreeGrafter"/>
</dbReference>
<evidence type="ECO:0000256" key="1">
    <source>
        <dbReference type="ARBA" id="ARBA00004442"/>
    </source>
</evidence>
<protein>
    <submittedName>
        <fullName evidence="9">Outer membrane protein TolC</fullName>
    </submittedName>
</protein>
<keyword evidence="4" id="KW-1134">Transmembrane beta strand</keyword>
<dbReference type="PANTHER" id="PTHR30026">
    <property type="entry name" value="OUTER MEMBRANE PROTEIN TOLC"/>
    <property type="match status" value="1"/>
</dbReference>
<evidence type="ECO:0000313" key="10">
    <source>
        <dbReference type="Proteomes" id="UP000294498"/>
    </source>
</evidence>
<dbReference type="GO" id="GO:0015562">
    <property type="term" value="F:efflux transmembrane transporter activity"/>
    <property type="evidence" value="ECO:0007669"/>
    <property type="project" value="InterPro"/>
</dbReference>
<dbReference type="Pfam" id="PF02321">
    <property type="entry name" value="OEP"/>
    <property type="match status" value="1"/>
</dbReference>
<dbReference type="InterPro" id="IPR003423">
    <property type="entry name" value="OMP_efflux"/>
</dbReference>
<feature type="signal peptide" evidence="8">
    <location>
        <begin position="1"/>
        <end position="20"/>
    </location>
</feature>
<evidence type="ECO:0000256" key="3">
    <source>
        <dbReference type="ARBA" id="ARBA00022448"/>
    </source>
</evidence>
<evidence type="ECO:0000256" key="4">
    <source>
        <dbReference type="ARBA" id="ARBA00022452"/>
    </source>
</evidence>
<comment type="similarity">
    <text evidence="2">Belongs to the outer membrane factor (OMF) (TC 1.B.17) family.</text>
</comment>
<keyword evidence="5" id="KW-0812">Transmembrane</keyword>
<evidence type="ECO:0000256" key="6">
    <source>
        <dbReference type="ARBA" id="ARBA00023136"/>
    </source>
</evidence>
<keyword evidence="8" id="KW-0732">Signal</keyword>
<comment type="subcellular location">
    <subcellularLocation>
        <location evidence="1">Cell outer membrane</location>
    </subcellularLocation>
</comment>
<reference evidence="9 10" key="1">
    <citation type="submission" date="2019-03" db="EMBL/GenBank/DDBJ databases">
        <title>Genomic Encyclopedia of Type Strains, Phase IV (KMG-IV): sequencing the most valuable type-strain genomes for metagenomic binning, comparative biology and taxonomic classification.</title>
        <authorList>
            <person name="Goeker M."/>
        </authorList>
    </citation>
    <scope>NUCLEOTIDE SEQUENCE [LARGE SCALE GENOMIC DNA]</scope>
    <source>
        <strain evidence="9 10">DSM 100059</strain>
    </source>
</reference>